<protein>
    <submittedName>
        <fullName evidence="1">Uncharacterized protein</fullName>
    </submittedName>
</protein>
<comment type="caution">
    <text evidence="1">The sequence shown here is derived from an EMBL/GenBank/DDBJ whole genome shotgun (WGS) entry which is preliminary data.</text>
</comment>
<sequence length="39" mass="4591">MYNPVYNPVDNLYVYPQGFLLKKLSTGYPQEQKDLKKVV</sequence>
<evidence type="ECO:0000313" key="1">
    <source>
        <dbReference type="EMBL" id="GAH64068.1"/>
    </source>
</evidence>
<dbReference type="EMBL" id="BARU01031823">
    <property type="protein sequence ID" value="GAH64068.1"/>
    <property type="molecule type" value="Genomic_DNA"/>
</dbReference>
<organism evidence="1">
    <name type="scientific">marine sediment metagenome</name>
    <dbReference type="NCBI Taxonomy" id="412755"/>
    <lineage>
        <taxon>unclassified sequences</taxon>
        <taxon>metagenomes</taxon>
        <taxon>ecological metagenomes</taxon>
    </lineage>
</organism>
<proteinExistence type="predicted"/>
<reference evidence="1" key="1">
    <citation type="journal article" date="2014" name="Front. Microbiol.">
        <title>High frequency of phylogenetically diverse reductive dehalogenase-homologous genes in deep subseafloor sedimentary metagenomes.</title>
        <authorList>
            <person name="Kawai M."/>
            <person name="Futagami T."/>
            <person name="Toyoda A."/>
            <person name="Takaki Y."/>
            <person name="Nishi S."/>
            <person name="Hori S."/>
            <person name="Arai W."/>
            <person name="Tsubouchi T."/>
            <person name="Morono Y."/>
            <person name="Uchiyama I."/>
            <person name="Ito T."/>
            <person name="Fujiyama A."/>
            <person name="Inagaki F."/>
            <person name="Takami H."/>
        </authorList>
    </citation>
    <scope>NUCLEOTIDE SEQUENCE</scope>
    <source>
        <strain evidence="1">Expedition CK06-06</strain>
    </source>
</reference>
<gene>
    <name evidence="1" type="ORF">S03H2_50277</name>
</gene>
<name>X1J2S2_9ZZZZ</name>
<accession>X1J2S2</accession>
<dbReference type="AlphaFoldDB" id="X1J2S2"/>